<organism evidence="2 3">
    <name type="scientific">Lysinibacillus telephonicus</name>
    <dbReference type="NCBI Taxonomy" id="1714840"/>
    <lineage>
        <taxon>Bacteria</taxon>
        <taxon>Bacillati</taxon>
        <taxon>Bacillota</taxon>
        <taxon>Bacilli</taxon>
        <taxon>Bacillales</taxon>
        <taxon>Bacillaceae</taxon>
        <taxon>Lysinibacillus</taxon>
    </lineage>
</organism>
<keyword evidence="3" id="KW-1185">Reference proteome</keyword>
<evidence type="ECO:0000256" key="1">
    <source>
        <dbReference type="SAM" id="SignalP"/>
    </source>
</evidence>
<evidence type="ECO:0000313" key="3">
    <source>
        <dbReference type="Proteomes" id="UP000276349"/>
    </source>
</evidence>
<proteinExistence type="predicted"/>
<dbReference type="EMBL" id="RXNR01000014">
    <property type="protein sequence ID" value="RTQ94011.1"/>
    <property type="molecule type" value="Genomic_DNA"/>
</dbReference>
<comment type="caution">
    <text evidence="2">The sequence shown here is derived from an EMBL/GenBank/DDBJ whole genome shotgun (WGS) entry which is preliminary data.</text>
</comment>
<accession>A0A3S0HNG1</accession>
<name>A0A3S0HNG1_9BACI</name>
<reference evidence="2 3" key="1">
    <citation type="submission" date="2018-12" db="EMBL/GenBank/DDBJ databases">
        <authorList>
            <person name="Yu L."/>
        </authorList>
    </citation>
    <scope>NUCLEOTIDE SEQUENCE [LARGE SCALE GENOMIC DNA]</scope>
    <source>
        <strain evidence="2 3">S5H2222</strain>
    </source>
</reference>
<protein>
    <submittedName>
        <fullName evidence="2">Carbon monoxide dehydrogenase</fullName>
    </submittedName>
</protein>
<sequence>MNLKKSVSFLLLLLGFFILKGNSGTVYANPNDTPPSFEEQFREMGYKTVSEAVKEFEKHCNCSVKLPTMIPSIPFTHEFGKFYEDKEYEINDSLQIRFVHSKIGHNIFKIDICPLKNKLDFEGRKYTLQDGTKGIHFESDLFNFFVFEKNNLQYLIGIHNKATNIEIPEVLVDIANSIN</sequence>
<evidence type="ECO:0000313" key="2">
    <source>
        <dbReference type="EMBL" id="RTQ94011.1"/>
    </source>
</evidence>
<feature type="signal peptide" evidence="1">
    <location>
        <begin position="1"/>
        <end position="28"/>
    </location>
</feature>
<dbReference type="Proteomes" id="UP000276349">
    <property type="component" value="Unassembled WGS sequence"/>
</dbReference>
<keyword evidence="1" id="KW-0732">Signal</keyword>
<dbReference type="AlphaFoldDB" id="A0A3S0HNG1"/>
<dbReference type="OrthoDB" id="2437594at2"/>
<dbReference type="RefSeq" id="WP_126293692.1">
    <property type="nucleotide sequence ID" value="NZ_CP155468.1"/>
</dbReference>
<gene>
    <name evidence="2" type="ORF">EKG35_06810</name>
</gene>
<feature type="chain" id="PRO_5018716599" evidence="1">
    <location>
        <begin position="29"/>
        <end position="179"/>
    </location>
</feature>